<dbReference type="Proteomes" id="UP000499080">
    <property type="component" value="Unassembled WGS sequence"/>
</dbReference>
<sequence length="91" mass="10424">MEGVLSLTGRWMPKSEPYTTGFGRRDPSQLKYPHTGWSGFMKKCRRKKDDTETLTSCFQPIALCFLKSDDLEGCPQVYGDDVALRAGRRRF</sequence>
<keyword evidence="2" id="KW-1185">Reference proteome</keyword>
<proteinExistence type="predicted"/>
<gene>
    <name evidence="1" type="ORF">AVEN_265030_1</name>
</gene>
<evidence type="ECO:0000313" key="1">
    <source>
        <dbReference type="EMBL" id="GBM28583.1"/>
    </source>
</evidence>
<evidence type="ECO:0000313" key="2">
    <source>
        <dbReference type="Proteomes" id="UP000499080"/>
    </source>
</evidence>
<reference evidence="1 2" key="1">
    <citation type="journal article" date="2019" name="Sci. Rep.">
        <title>Orb-weaving spider Araneus ventricosus genome elucidates the spidroin gene catalogue.</title>
        <authorList>
            <person name="Kono N."/>
            <person name="Nakamura H."/>
            <person name="Ohtoshi R."/>
            <person name="Moran D.A.P."/>
            <person name="Shinohara A."/>
            <person name="Yoshida Y."/>
            <person name="Fujiwara M."/>
            <person name="Mori M."/>
            <person name="Tomita M."/>
            <person name="Arakawa K."/>
        </authorList>
    </citation>
    <scope>NUCLEOTIDE SEQUENCE [LARGE SCALE GENOMIC DNA]</scope>
</reference>
<name>A0A4Y2EHF6_ARAVE</name>
<dbReference type="EMBL" id="BGPR01000614">
    <property type="protein sequence ID" value="GBM28583.1"/>
    <property type="molecule type" value="Genomic_DNA"/>
</dbReference>
<comment type="caution">
    <text evidence="1">The sequence shown here is derived from an EMBL/GenBank/DDBJ whole genome shotgun (WGS) entry which is preliminary data.</text>
</comment>
<organism evidence="1 2">
    <name type="scientific">Araneus ventricosus</name>
    <name type="common">Orbweaver spider</name>
    <name type="synonym">Epeira ventricosa</name>
    <dbReference type="NCBI Taxonomy" id="182803"/>
    <lineage>
        <taxon>Eukaryota</taxon>
        <taxon>Metazoa</taxon>
        <taxon>Ecdysozoa</taxon>
        <taxon>Arthropoda</taxon>
        <taxon>Chelicerata</taxon>
        <taxon>Arachnida</taxon>
        <taxon>Araneae</taxon>
        <taxon>Araneomorphae</taxon>
        <taxon>Entelegynae</taxon>
        <taxon>Araneoidea</taxon>
        <taxon>Araneidae</taxon>
        <taxon>Araneus</taxon>
    </lineage>
</organism>
<protein>
    <submittedName>
        <fullName evidence="1">Uncharacterized protein</fullName>
    </submittedName>
</protein>
<dbReference type="AlphaFoldDB" id="A0A4Y2EHF6"/>
<accession>A0A4Y2EHF6</accession>